<dbReference type="Pfam" id="PF19460">
    <property type="entry name" value="DUF5997"/>
    <property type="match status" value="1"/>
</dbReference>
<keyword evidence="3" id="KW-1185">Reference proteome</keyword>
<protein>
    <submittedName>
        <fullName evidence="2">DUF5997 family protein</fullName>
    </submittedName>
</protein>
<sequence>MTDEPREDRRQQPKPPKAQFLSAQTAAKKLGIYLPGAPADFQEAQHSRDELAALQADPPEWLRTLRSEGPHPRSEVSRRLGITNSGLARAGVSDAMTTAEIQALIAEPPQWLQQERARVRRAENP</sequence>
<reference evidence="2 3" key="1">
    <citation type="submission" date="2022-08" db="EMBL/GenBank/DDBJ databases">
        <authorList>
            <person name="Li F."/>
        </authorList>
    </citation>
    <scope>NUCLEOTIDE SEQUENCE [LARGE SCALE GENOMIC DNA]</scope>
    <source>
        <strain evidence="2 3">10F1B-8-1</strain>
    </source>
</reference>
<evidence type="ECO:0000313" key="3">
    <source>
        <dbReference type="Proteomes" id="UP001205337"/>
    </source>
</evidence>
<name>A0ABT1ZHY9_9MICO</name>
<evidence type="ECO:0000256" key="1">
    <source>
        <dbReference type="SAM" id="MobiDB-lite"/>
    </source>
</evidence>
<feature type="region of interest" description="Disordered" evidence="1">
    <location>
        <begin position="1"/>
        <end position="20"/>
    </location>
</feature>
<proteinExistence type="predicted"/>
<evidence type="ECO:0000313" key="2">
    <source>
        <dbReference type="EMBL" id="MCS0500303.1"/>
    </source>
</evidence>
<dbReference type="Proteomes" id="UP001205337">
    <property type="component" value="Unassembled WGS sequence"/>
</dbReference>
<comment type="caution">
    <text evidence="2">The sequence shown here is derived from an EMBL/GenBank/DDBJ whole genome shotgun (WGS) entry which is preliminary data.</text>
</comment>
<accession>A0ABT1ZHY9</accession>
<dbReference type="InterPro" id="IPR046039">
    <property type="entry name" value="DUF5997"/>
</dbReference>
<gene>
    <name evidence="2" type="ORF">NUH29_12170</name>
</gene>
<organism evidence="2 3">
    <name type="scientific">Protaetiibacter mangrovi</name>
    <dbReference type="NCBI Taxonomy" id="2970926"/>
    <lineage>
        <taxon>Bacteria</taxon>
        <taxon>Bacillati</taxon>
        <taxon>Actinomycetota</taxon>
        <taxon>Actinomycetes</taxon>
        <taxon>Micrococcales</taxon>
        <taxon>Microbacteriaceae</taxon>
        <taxon>Protaetiibacter</taxon>
    </lineage>
</organism>
<dbReference type="EMBL" id="JANTHX010000008">
    <property type="protein sequence ID" value="MCS0500303.1"/>
    <property type="molecule type" value="Genomic_DNA"/>
</dbReference>
<feature type="compositionally biased region" description="Basic and acidic residues" evidence="1">
    <location>
        <begin position="1"/>
        <end position="11"/>
    </location>
</feature>
<dbReference type="RefSeq" id="WP_258799450.1">
    <property type="nucleotide sequence ID" value="NZ_JANTHX010000008.1"/>
</dbReference>